<keyword evidence="4" id="KW-0560">Oxidoreductase</keyword>
<sequence>MFSGEIVICGGGIIGLTLARELLKIGADDIIIFDKEKELGCHASGRNSGVLHAGIYYDPGTLKANMCLTGNQRMQAYCEEYGLPILKSGKVIVARNEEELTTLDELQRRAEANGATVEMLDEKQLAEREPNAKTFERALFSPMTAVVDPKAIIAQLKLELESSGKVRFFRETQFIKKKPGNDQIETDQGDIAYTIFINAAGALSDKVAQSFGLAKKFRLLPFKGIYHQLTKSAAQKIRGSIYPVPNIKNPFLGIHFTRSPHGNVYLGPTAIPAFGRENYGLFKGIDFESLSILYRDIHLLIRNPKFRGIAQEEPKKYIFKHFFSDAAKLVKHLTPDDLVRCSKVGIRPQLVDVSTSQLVMDFVVEKHENTIHILNSISPAFTSSMYFAELIVNNYINHI</sequence>
<accession>M1WQ69</accession>
<evidence type="ECO:0000256" key="5">
    <source>
        <dbReference type="ARBA" id="ARBA00037941"/>
    </source>
</evidence>
<evidence type="ECO:0000313" key="8">
    <source>
        <dbReference type="EMBL" id="CCH47522.1"/>
    </source>
</evidence>
<dbReference type="Gene3D" id="3.30.9.10">
    <property type="entry name" value="D-Amino Acid Oxidase, subunit A, domain 2"/>
    <property type="match status" value="1"/>
</dbReference>
<feature type="domain" description="FAD dependent oxidoreductase" evidence="7">
    <location>
        <begin position="6"/>
        <end position="392"/>
    </location>
</feature>
<dbReference type="InterPro" id="IPR036188">
    <property type="entry name" value="FAD/NAD-bd_sf"/>
</dbReference>
<organism evidence="8 9">
    <name type="scientific">Pseudodesulfovibrio piezophilus (strain DSM 21447 / JCM 15486 / C1TLV30)</name>
    <name type="common">Desulfovibrio piezophilus</name>
    <dbReference type="NCBI Taxonomy" id="1322246"/>
    <lineage>
        <taxon>Bacteria</taxon>
        <taxon>Pseudomonadati</taxon>
        <taxon>Thermodesulfobacteriota</taxon>
        <taxon>Desulfovibrionia</taxon>
        <taxon>Desulfovibrionales</taxon>
        <taxon>Desulfovibrionaceae</taxon>
    </lineage>
</organism>
<dbReference type="GO" id="GO:0005737">
    <property type="term" value="C:cytoplasm"/>
    <property type="evidence" value="ECO:0007669"/>
    <property type="project" value="TreeGrafter"/>
</dbReference>
<reference evidence="8 9" key="1">
    <citation type="journal article" date="2013" name="PLoS ONE">
        <title>The first genomic and proteomic characterization of a deep-sea sulfate reducer: insights into the piezophilic lifestyle of Desulfovibrio piezophilus.</title>
        <authorList>
            <person name="Pradel N."/>
            <person name="Ji B."/>
            <person name="Gimenez G."/>
            <person name="Talla E."/>
            <person name="Lenoble P."/>
            <person name="Garel M."/>
            <person name="Tamburini C."/>
            <person name="Fourquet P."/>
            <person name="Lebrun R."/>
            <person name="Bertin P."/>
            <person name="Denis Y."/>
            <person name="Pophillat M."/>
            <person name="Barbe V."/>
            <person name="Ollivier B."/>
            <person name="Dolla A."/>
        </authorList>
    </citation>
    <scope>NUCLEOTIDE SEQUENCE [LARGE SCALE GENOMIC DNA]</scope>
    <source>
        <strain evidence="9">DSM 10523 / SB164P1</strain>
    </source>
</reference>
<dbReference type="AlphaFoldDB" id="M1WQ69"/>
<keyword evidence="6" id="KW-0175">Coiled coil</keyword>
<keyword evidence="3" id="KW-0274">FAD</keyword>
<gene>
    <name evidence="8" type="ordered locus">BN4_10282</name>
</gene>
<name>M1WQ69_PSEP2</name>
<comment type="cofactor">
    <cofactor evidence="1">
        <name>FAD</name>
        <dbReference type="ChEBI" id="CHEBI:57692"/>
    </cofactor>
</comment>
<proteinExistence type="inferred from homology"/>
<dbReference type="NCBIfam" id="NF008726">
    <property type="entry name" value="PRK11728.1"/>
    <property type="match status" value="1"/>
</dbReference>
<evidence type="ECO:0000256" key="6">
    <source>
        <dbReference type="SAM" id="Coils"/>
    </source>
</evidence>
<dbReference type="KEGG" id="dpi:BN4_10282"/>
<dbReference type="BioCyc" id="DPIE1322246:BN4_RS01470-MONOMER"/>
<dbReference type="PATRIC" id="fig|879567.3.peg.292"/>
<dbReference type="eggNOG" id="COG0579">
    <property type="taxonomic scope" value="Bacteria"/>
</dbReference>
<dbReference type="Proteomes" id="UP000011724">
    <property type="component" value="Chromosome"/>
</dbReference>
<dbReference type="PANTHER" id="PTHR43104">
    <property type="entry name" value="L-2-HYDROXYGLUTARATE DEHYDROGENASE, MITOCHONDRIAL"/>
    <property type="match status" value="1"/>
</dbReference>
<dbReference type="STRING" id="1322246.BN4_10282"/>
<dbReference type="Pfam" id="PF01266">
    <property type="entry name" value="DAO"/>
    <property type="match status" value="1"/>
</dbReference>
<dbReference type="HOGENOM" id="CLU_024775_0_1_7"/>
<keyword evidence="2" id="KW-0285">Flavoprotein</keyword>
<evidence type="ECO:0000256" key="2">
    <source>
        <dbReference type="ARBA" id="ARBA00022630"/>
    </source>
</evidence>
<feature type="coiled-coil region" evidence="6">
    <location>
        <begin position="93"/>
        <end position="123"/>
    </location>
</feature>
<evidence type="ECO:0000259" key="7">
    <source>
        <dbReference type="Pfam" id="PF01266"/>
    </source>
</evidence>
<protein>
    <submittedName>
        <fullName evidence="8">FAD dependent oxidoreductase</fullName>
    </submittedName>
</protein>
<comment type="similarity">
    <text evidence="5">Belongs to the L2HGDH family.</text>
</comment>
<dbReference type="RefSeq" id="WP_015413577.1">
    <property type="nucleotide sequence ID" value="NC_020409.1"/>
</dbReference>
<evidence type="ECO:0000313" key="9">
    <source>
        <dbReference type="Proteomes" id="UP000011724"/>
    </source>
</evidence>
<dbReference type="SUPFAM" id="SSF51905">
    <property type="entry name" value="FAD/NAD(P)-binding domain"/>
    <property type="match status" value="1"/>
</dbReference>
<reference evidence="9" key="2">
    <citation type="journal article" date="2013" name="Stand. Genomic Sci.">
        <title>Complete genome sequence of Desulfocapsa sulfexigens, a marine deltaproteobacterium specialized in disproportionating inorganic sulfur compounds.</title>
        <authorList>
            <person name="Finster K.W."/>
            <person name="Kjeldsen K.U."/>
            <person name="Kube M."/>
            <person name="Reinhardt R."/>
            <person name="Mussmann M."/>
            <person name="Amann R."/>
            <person name="Schreiber L."/>
        </authorList>
    </citation>
    <scope>NUCLEOTIDE SEQUENCE [LARGE SCALE GENOMIC DNA]</scope>
    <source>
        <strain evidence="9">DSM 10523 / SB164P1</strain>
    </source>
</reference>
<keyword evidence="9" id="KW-1185">Reference proteome</keyword>
<dbReference type="GO" id="GO:0047545">
    <property type="term" value="F:(S)-2-hydroxyglutarate dehydrogenase activity"/>
    <property type="evidence" value="ECO:0007669"/>
    <property type="project" value="TreeGrafter"/>
</dbReference>
<dbReference type="Gene3D" id="3.50.50.60">
    <property type="entry name" value="FAD/NAD(P)-binding domain"/>
    <property type="match status" value="1"/>
</dbReference>
<evidence type="ECO:0000256" key="4">
    <source>
        <dbReference type="ARBA" id="ARBA00023002"/>
    </source>
</evidence>
<dbReference type="InterPro" id="IPR006076">
    <property type="entry name" value="FAD-dep_OxRdtase"/>
</dbReference>
<dbReference type="PANTHER" id="PTHR43104:SF2">
    <property type="entry name" value="L-2-HYDROXYGLUTARATE DEHYDROGENASE, MITOCHONDRIAL"/>
    <property type="match status" value="1"/>
</dbReference>
<dbReference type="EMBL" id="FO203427">
    <property type="protein sequence ID" value="CCH47522.1"/>
    <property type="molecule type" value="Genomic_DNA"/>
</dbReference>
<evidence type="ECO:0000256" key="1">
    <source>
        <dbReference type="ARBA" id="ARBA00001974"/>
    </source>
</evidence>
<evidence type="ECO:0000256" key="3">
    <source>
        <dbReference type="ARBA" id="ARBA00022827"/>
    </source>
</evidence>